<evidence type="ECO:0000313" key="3">
    <source>
        <dbReference type="Proteomes" id="UP000199344"/>
    </source>
</evidence>
<organism evidence="2 3">
    <name type="scientific">Paracoccus isoporae</name>
    <dbReference type="NCBI Taxonomy" id="591205"/>
    <lineage>
        <taxon>Bacteria</taxon>
        <taxon>Pseudomonadati</taxon>
        <taxon>Pseudomonadota</taxon>
        <taxon>Alphaproteobacteria</taxon>
        <taxon>Rhodobacterales</taxon>
        <taxon>Paracoccaceae</taxon>
        <taxon>Paracoccus</taxon>
    </lineage>
</organism>
<name>A0A1G7G6T5_9RHOB</name>
<gene>
    <name evidence="2" type="ORF">SAMN05421538_11276</name>
</gene>
<dbReference type="Proteomes" id="UP000199344">
    <property type="component" value="Unassembled WGS sequence"/>
</dbReference>
<dbReference type="InterPro" id="IPR028992">
    <property type="entry name" value="Hedgehog/Intein_dom"/>
</dbReference>
<dbReference type="Pfam" id="PF13403">
    <property type="entry name" value="Hint_2"/>
    <property type="match status" value="1"/>
</dbReference>
<proteinExistence type="predicted"/>
<feature type="domain" description="Hedgehog/Intein (Hint)" evidence="1">
    <location>
        <begin position="1"/>
        <end position="55"/>
    </location>
</feature>
<keyword evidence="3" id="KW-1185">Reference proteome</keyword>
<evidence type="ECO:0000313" key="2">
    <source>
        <dbReference type="EMBL" id="SDE83846.1"/>
    </source>
</evidence>
<dbReference type="STRING" id="591205.SAMN05421538_11276"/>
<dbReference type="EMBL" id="FNAH01000012">
    <property type="protein sequence ID" value="SDE83846.1"/>
    <property type="molecule type" value="Genomic_DNA"/>
</dbReference>
<sequence length="112" mass="12500">MFGTNEVLVAAKQLCQVDGIDTAYDLDEVEYFHILFDRHEVVISNGAETESLYTGPQALKSVGEAALEEIFTIFPELKDHDYTPVPARTFASGRMGRKLAMRHKKNAKPLVS</sequence>
<accession>A0A1G7G6T5</accession>
<evidence type="ECO:0000259" key="1">
    <source>
        <dbReference type="Pfam" id="PF13403"/>
    </source>
</evidence>
<reference evidence="2 3" key="1">
    <citation type="submission" date="2016-10" db="EMBL/GenBank/DDBJ databases">
        <authorList>
            <person name="de Groot N.N."/>
        </authorList>
    </citation>
    <scope>NUCLEOTIDE SEQUENCE [LARGE SCALE GENOMIC DNA]</scope>
    <source>
        <strain evidence="2 3">DSM 22220</strain>
    </source>
</reference>
<protein>
    <submittedName>
        <fullName evidence="2">Hint domain-containing protein</fullName>
    </submittedName>
</protein>
<dbReference type="AlphaFoldDB" id="A0A1G7G6T5"/>